<reference evidence="7 8" key="1">
    <citation type="submission" date="2018-11" db="EMBL/GenBank/DDBJ databases">
        <authorList>
            <consortium name="Pathogen Informatics"/>
        </authorList>
    </citation>
    <scope>NUCLEOTIDE SEQUENCE [LARGE SCALE GENOMIC DNA]</scope>
</reference>
<dbReference type="Gene3D" id="1.10.10.350">
    <property type="match status" value="1"/>
</dbReference>
<sequence>MDQLVLDAYGHKAIQSADVDNELVPEVMRRLQRFLPEGAAELLADPSYVKKVLDLFDRTDRKLSYLEQLTECDFKYYFLRPSSPAKLLAHFEADVVSNVLRSVIDCTEWSLDSLRNLAAGHGMKYAAVLQIIRLALIDSRNGPPVMELFQFFGKDECLKRFSELLVKLEQCEVSAAA</sequence>
<evidence type="ECO:0000256" key="1">
    <source>
        <dbReference type="ARBA" id="ARBA00022598"/>
    </source>
</evidence>
<name>A0A3P6RN67_9BILA</name>
<dbReference type="GO" id="GO:0005524">
    <property type="term" value="F:ATP binding"/>
    <property type="evidence" value="ECO:0007669"/>
    <property type="project" value="UniProtKB-KW"/>
</dbReference>
<organism evidence="7 8">
    <name type="scientific">Gongylonema pulchrum</name>
    <dbReference type="NCBI Taxonomy" id="637853"/>
    <lineage>
        <taxon>Eukaryota</taxon>
        <taxon>Metazoa</taxon>
        <taxon>Ecdysozoa</taxon>
        <taxon>Nematoda</taxon>
        <taxon>Chromadorea</taxon>
        <taxon>Rhabditida</taxon>
        <taxon>Spirurina</taxon>
        <taxon>Spiruromorpha</taxon>
        <taxon>Spiruroidea</taxon>
        <taxon>Gongylonematidae</taxon>
        <taxon>Gongylonema</taxon>
    </lineage>
</organism>
<evidence type="ECO:0000256" key="4">
    <source>
        <dbReference type="ARBA" id="ARBA00022917"/>
    </source>
</evidence>
<evidence type="ECO:0000256" key="5">
    <source>
        <dbReference type="ARBA" id="ARBA00023146"/>
    </source>
</evidence>
<dbReference type="GO" id="GO:0006412">
    <property type="term" value="P:translation"/>
    <property type="evidence" value="ECO:0007669"/>
    <property type="project" value="UniProtKB-KW"/>
</dbReference>
<dbReference type="EMBL" id="UYRT01008884">
    <property type="protein sequence ID" value="VDK46134.1"/>
    <property type="molecule type" value="Genomic_DNA"/>
</dbReference>
<evidence type="ECO:0000259" key="6">
    <source>
        <dbReference type="Pfam" id="PF19269"/>
    </source>
</evidence>
<dbReference type="GO" id="GO:0004812">
    <property type="term" value="F:aminoacyl-tRNA ligase activity"/>
    <property type="evidence" value="ECO:0007669"/>
    <property type="project" value="UniProtKB-KW"/>
</dbReference>
<keyword evidence="3" id="KW-0067">ATP-binding</keyword>
<dbReference type="Pfam" id="PF19269">
    <property type="entry name" value="Anticodon_2"/>
    <property type="match status" value="1"/>
</dbReference>
<protein>
    <recommendedName>
        <fullName evidence="6">Aminoacyl-tRNA synthetase class I anticodon-binding domain-containing protein</fullName>
    </recommendedName>
</protein>
<keyword evidence="1" id="KW-0436">Ligase</keyword>
<gene>
    <name evidence="7" type="ORF">GPUH_LOCUS4600</name>
</gene>
<dbReference type="Proteomes" id="UP000271098">
    <property type="component" value="Unassembled WGS sequence"/>
</dbReference>
<evidence type="ECO:0000313" key="7">
    <source>
        <dbReference type="EMBL" id="VDK46134.1"/>
    </source>
</evidence>
<dbReference type="InterPro" id="IPR045462">
    <property type="entry name" value="aa-tRNA-synth_I_cd-bd"/>
</dbReference>
<keyword evidence="4" id="KW-0648">Protein biosynthesis</keyword>
<keyword evidence="5" id="KW-0030">Aminoacyl-tRNA synthetase</keyword>
<dbReference type="InterPro" id="IPR008925">
    <property type="entry name" value="aa_tRNA-synth_I_cd-bd_sf"/>
</dbReference>
<feature type="domain" description="Aminoacyl-tRNA synthetase class I anticodon-binding" evidence="6">
    <location>
        <begin position="31"/>
        <end position="163"/>
    </location>
</feature>
<evidence type="ECO:0000313" key="8">
    <source>
        <dbReference type="Proteomes" id="UP000271098"/>
    </source>
</evidence>
<dbReference type="InterPro" id="IPR020751">
    <property type="entry name" value="aa-tRNA-synth_I_codon-bd_sub2"/>
</dbReference>
<evidence type="ECO:0000256" key="3">
    <source>
        <dbReference type="ARBA" id="ARBA00022840"/>
    </source>
</evidence>
<dbReference type="OrthoDB" id="428822at2759"/>
<keyword evidence="2" id="KW-0547">Nucleotide-binding</keyword>
<proteinExistence type="predicted"/>
<accession>A0A3P6RN67</accession>
<keyword evidence="8" id="KW-1185">Reference proteome</keyword>
<dbReference type="AlphaFoldDB" id="A0A3P6RN67"/>
<dbReference type="GO" id="GO:0000049">
    <property type="term" value="F:tRNA binding"/>
    <property type="evidence" value="ECO:0007669"/>
    <property type="project" value="InterPro"/>
</dbReference>
<dbReference type="SUPFAM" id="SSF48163">
    <property type="entry name" value="An anticodon-binding domain of class I aminoacyl-tRNA synthetases"/>
    <property type="match status" value="1"/>
</dbReference>
<evidence type="ECO:0000256" key="2">
    <source>
        <dbReference type="ARBA" id="ARBA00022741"/>
    </source>
</evidence>